<dbReference type="EMBL" id="BT086471">
    <property type="protein sequence ID" value="ACR36824.1"/>
    <property type="molecule type" value="mRNA"/>
</dbReference>
<reference evidence="1" key="1">
    <citation type="journal article" date="2009" name="PLoS Genet.">
        <title>Sequencing, mapping, and analysis of 27,455 maize full-length cDNAs.</title>
        <authorList>
            <person name="Soderlund C."/>
            <person name="Descour A."/>
            <person name="Kudrna D."/>
            <person name="Bomhoff M."/>
            <person name="Boyd L."/>
            <person name="Currie J."/>
            <person name="Angelova A."/>
            <person name="Collura K."/>
            <person name="Wissotski M."/>
            <person name="Ashley E."/>
            <person name="Morrow D."/>
            <person name="Fernandes J."/>
            <person name="Walbot V."/>
            <person name="Yu Y."/>
        </authorList>
    </citation>
    <scope>NUCLEOTIDE SEQUENCE</scope>
    <source>
        <strain evidence="1">B73</strain>
    </source>
</reference>
<proteinExistence type="evidence at transcript level"/>
<reference evidence="1" key="2">
    <citation type="submission" date="2012-06" db="EMBL/GenBank/DDBJ databases">
        <authorList>
            <person name="Yu Y."/>
            <person name="Currie J."/>
            <person name="Lomeli R."/>
            <person name="Angelova A."/>
            <person name="Collura K."/>
            <person name="Wissotski M."/>
            <person name="Campos D."/>
            <person name="Kudrna D."/>
            <person name="Golser W."/>
            <person name="Ashely E."/>
            <person name="Descour A."/>
            <person name="Fernandes J."/>
            <person name="Soderlund C."/>
            <person name="Walbot V."/>
        </authorList>
    </citation>
    <scope>NUCLEOTIDE SEQUENCE</scope>
    <source>
        <strain evidence="1">B73</strain>
    </source>
</reference>
<accession>C4J497</accession>
<organism evidence="1">
    <name type="scientific">Zea mays</name>
    <name type="common">Maize</name>
    <dbReference type="NCBI Taxonomy" id="4577"/>
    <lineage>
        <taxon>Eukaryota</taxon>
        <taxon>Viridiplantae</taxon>
        <taxon>Streptophyta</taxon>
        <taxon>Embryophyta</taxon>
        <taxon>Tracheophyta</taxon>
        <taxon>Spermatophyta</taxon>
        <taxon>Magnoliopsida</taxon>
        <taxon>Liliopsida</taxon>
        <taxon>Poales</taxon>
        <taxon>Poaceae</taxon>
        <taxon>PACMAD clade</taxon>
        <taxon>Panicoideae</taxon>
        <taxon>Andropogonodae</taxon>
        <taxon>Andropogoneae</taxon>
        <taxon>Tripsacinae</taxon>
        <taxon>Zea</taxon>
    </lineage>
</organism>
<dbReference type="EMBL" id="BT085644">
    <property type="protein sequence ID" value="ACR35997.1"/>
    <property type="molecule type" value="mRNA"/>
</dbReference>
<protein>
    <submittedName>
        <fullName evidence="1">Uncharacterized protein</fullName>
    </submittedName>
</protein>
<name>C4J497_MAIZE</name>
<dbReference type="EMBL" id="BT086429">
    <property type="protein sequence ID" value="ACR36782.1"/>
    <property type="molecule type" value="mRNA"/>
</dbReference>
<sequence>MLMRETNVLMLLAGYPRDCPICPMLSIAVSVPPTPQMVARNSTSMSTLTSACRMV</sequence>
<evidence type="ECO:0000313" key="1">
    <source>
        <dbReference type="EMBL" id="ACR35997.1"/>
    </source>
</evidence>
<dbReference type="AlphaFoldDB" id="C4J497"/>